<name>A0A2I8F5U4_9BURK</name>
<evidence type="ECO:0000256" key="4">
    <source>
        <dbReference type="ARBA" id="ARBA00023163"/>
    </source>
</evidence>
<dbReference type="InterPro" id="IPR058163">
    <property type="entry name" value="LysR-type_TF_proteobact-type"/>
</dbReference>
<keyword evidence="4" id="KW-0804">Transcription</keyword>
<evidence type="ECO:0000259" key="5">
    <source>
        <dbReference type="PROSITE" id="PS50931"/>
    </source>
</evidence>
<dbReference type="InterPro" id="IPR000847">
    <property type="entry name" value="LysR_HTH_N"/>
</dbReference>
<accession>A0A2I8F5U4</accession>
<reference evidence="6 7" key="1">
    <citation type="submission" date="2018-01" db="EMBL/GenBank/DDBJ databases">
        <title>Species boundaries and ecological features among Paraburkholderia terrae DSMZ17804T, P. hospita DSMZ17164T and P. caribensis DSMZ13236T.</title>
        <authorList>
            <person name="Pratama A.A."/>
        </authorList>
    </citation>
    <scope>NUCLEOTIDE SEQUENCE [LARGE SCALE GENOMIC DNA]</scope>
    <source>
        <strain evidence="6 7">DSM 17804</strain>
    </source>
</reference>
<evidence type="ECO:0000256" key="2">
    <source>
        <dbReference type="ARBA" id="ARBA00023015"/>
    </source>
</evidence>
<dbReference type="InterPro" id="IPR005119">
    <property type="entry name" value="LysR_subst-bd"/>
</dbReference>
<dbReference type="Pfam" id="PF00126">
    <property type="entry name" value="HTH_1"/>
    <property type="match status" value="1"/>
</dbReference>
<dbReference type="OrthoDB" id="9080054at2"/>
<dbReference type="Proteomes" id="UP000243502">
    <property type="component" value="Chromosome 4"/>
</dbReference>
<keyword evidence="3" id="KW-0238">DNA-binding</keyword>
<gene>
    <name evidence="6" type="ORF">C2L65_42830</name>
</gene>
<dbReference type="EMBL" id="CP026114">
    <property type="protein sequence ID" value="AUT66434.1"/>
    <property type="molecule type" value="Genomic_DNA"/>
</dbReference>
<evidence type="ECO:0000256" key="1">
    <source>
        <dbReference type="ARBA" id="ARBA00009437"/>
    </source>
</evidence>
<dbReference type="GO" id="GO:0003700">
    <property type="term" value="F:DNA-binding transcription factor activity"/>
    <property type="evidence" value="ECO:0007669"/>
    <property type="project" value="InterPro"/>
</dbReference>
<feature type="domain" description="HTH lysR-type" evidence="5">
    <location>
        <begin position="1"/>
        <end position="59"/>
    </location>
</feature>
<dbReference type="SUPFAM" id="SSF53850">
    <property type="entry name" value="Periplasmic binding protein-like II"/>
    <property type="match status" value="1"/>
</dbReference>
<dbReference type="RefSeq" id="WP_042314591.1">
    <property type="nucleotide sequence ID" value="NZ_CP026114.1"/>
</dbReference>
<comment type="similarity">
    <text evidence="1">Belongs to the LysR transcriptional regulatory family.</text>
</comment>
<evidence type="ECO:0000313" key="7">
    <source>
        <dbReference type="Proteomes" id="UP000243502"/>
    </source>
</evidence>
<dbReference type="InterPro" id="IPR036388">
    <property type="entry name" value="WH-like_DNA-bd_sf"/>
</dbReference>
<dbReference type="CDD" id="cd08422">
    <property type="entry name" value="PBP2_CrgA_like"/>
    <property type="match status" value="1"/>
</dbReference>
<dbReference type="AlphaFoldDB" id="A0A2I8F5U4"/>
<dbReference type="Gene3D" id="1.10.10.10">
    <property type="entry name" value="Winged helix-like DNA-binding domain superfamily/Winged helix DNA-binding domain"/>
    <property type="match status" value="1"/>
</dbReference>
<dbReference type="PANTHER" id="PTHR30537:SF35">
    <property type="entry name" value="TRANSCRIPTIONAL REGULATORY PROTEIN"/>
    <property type="match status" value="1"/>
</dbReference>
<proteinExistence type="inferred from homology"/>
<dbReference type="FunFam" id="1.10.10.10:FF:000001">
    <property type="entry name" value="LysR family transcriptional regulator"/>
    <property type="match status" value="1"/>
</dbReference>
<dbReference type="PROSITE" id="PS50931">
    <property type="entry name" value="HTH_LYSR"/>
    <property type="match status" value="1"/>
</dbReference>
<dbReference type="PANTHER" id="PTHR30537">
    <property type="entry name" value="HTH-TYPE TRANSCRIPTIONAL REGULATOR"/>
    <property type="match status" value="1"/>
</dbReference>
<dbReference type="GO" id="GO:0043565">
    <property type="term" value="F:sequence-specific DNA binding"/>
    <property type="evidence" value="ECO:0007669"/>
    <property type="project" value="TreeGrafter"/>
</dbReference>
<dbReference type="SUPFAM" id="SSF46785">
    <property type="entry name" value="Winged helix' DNA-binding domain"/>
    <property type="match status" value="1"/>
</dbReference>
<keyword evidence="2" id="KW-0805">Transcription regulation</keyword>
<dbReference type="GO" id="GO:0006351">
    <property type="term" value="P:DNA-templated transcription"/>
    <property type="evidence" value="ECO:0007669"/>
    <property type="project" value="TreeGrafter"/>
</dbReference>
<organism evidence="6 7">
    <name type="scientific">Paraburkholderia terrae</name>
    <dbReference type="NCBI Taxonomy" id="311230"/>
    <lineage>
        <taxon>Bacteria</taxon>
        <taxon>Pseudomonadati</taxon>
        <taxon>Pseudomonadota</taxon>
        <taxon>Betaproteobacteria</taxon>
        <taxon>Burkholderiales</taxon>
        <taxon>Burkholderiaceae</taxon>
        <taxon>Paraburkholderia</taxon>
    </lineage>
</organism>
<dbReference type="Gene3D" id="3.40.190.290">
    <property type="match status" value="1"/>
</dbReference>
<evidence type="ECO:0000256" key="3">
    <source>
        <dbReference type="ARBA" id="ARBA00023125"/>
    </source>
</evidence>
<protein>
    <submittedName>
        <fullName evidence="6">LysR family transcriptional regulator</fullName>
    </submittedName>
</protein>
<evidence type="ECO:0000313" key="6">
    <source>
        <dbReference type="EMBL" id="AUT66434.1"/>
    </source>
</evidence>
<dbReference type="Pfam" id="PF03466">
    <property type="entry name" value="LysR_substrate"/>
    <property type="match status" value="1"/>
</dbReference>
<sequence length="306" mass="34311">MEYIESLRLFRTIVEVKNFRRAGEMLDLSPSVVSRAIASLEERLGARLFHRSTRQFSLTEAAERFYDGCCRILDDLDCLEANAASHGRLPAGVLRLVAHTTATLTWLAPLILSFKRKHPKITLDLTLTERPVDLTADGYDLGIILPFMLATDLAVTRLLQRLPLVIVTTEAYLNRRPRPRHPADLADHVFVTVPPSMHKPFVTFRMAQENVAFPINYEITSNNPIFNRDVLLEGFGVGVLPITLVEHDIKAGRLVRLLEQFEIADTAAEVRLAYIGRALLPAKVRAFIDHAAEFFEGAAEASDATR</sequence>
<dbReference type="KEGG" id="pter:C2L65_42830"/>
<dbReference type="InterPro" id="IPR036390">
    <property type="entry name" value="WH_DNA-bd_sf"/>
</dbReference>